<evidence type="ECO:0000313" key="2">
    <source>
        <dbReference type="Proteomes" id="UP000190696"/>
    </source>
</evidence>
<reference evidence="1 2" key="1">
    <citation type="submission" date="2017-01" db="EMBL/GenBank/DDBJ databases">
        <title>Bacillus cereus isolates.</title>
        <authorList>
            <person name="Beno S.M."/>
        </authorList>
    </citation>
    <scope>NUCLEOTIDE SEQUENCE [LARGE SCALE GENOMIC DNA]</scope>
    <source>
        <strain evidence="1 2">FSL W7-1108</strain>
    </source>
</reference>
<dbReference type="EMBL" id="MUAI01000076">
    <property type="protein sequence ID" value="OOR02890.1"/>
    <property type="molecule type" value="Genomic_DNA"/>
</dbReference>
<sequence length="222" mass="26238">MLKFTLLDNGADSLKSAYENLETLKNIAEGGQHRLKDSVIFLNHGVELLLKLILKKHSPPLMFDKINEYLEAKQKLKKKEDAKTVFDINKKLKTVSLFEALTRVEYLCDIDIPENFRGSILYVNKIRNQFMHYEVELDEQETETLVTKLQICYEETIEFLEKHIEDLDDIIQDSRFELTTEEYEEQQAEIYAEIYYEDMSLEEMRLEAEYEEANAGDWYGRP</sequence>
<comment type="caution">
    <text evidence="1">The sequence shown here is derived from an EMBL/GenBank/DDBJ whole genome shotgun (WGS) entry which is preliminary data.</text>
</comment>
<gene>
    <name evidence="1" type="ORF">BW900_29970</name>
</gene>
<evidence type="ECO:0000313" key="1">
    <source>
        <dbReference type="EMBL" id="OOR02890.1"/>
    </source>
</evidence>
<protein>
    <submittedName>
        <fullName evidence="1">Uncharacterized protein</fullName>
    </submittedName>
</protein>
<organism evidence="1 2">
    <name type="scientific">Bacillus mycoides</name>
    <dbReference type="NCBI Taxonomy" id="1405"/>
    <lineage>
        <taxon>Bacteria</taxon>
        <taxon>Bacillati</taxon>
        <taxon>Bacillota</taxon>
        <taxon>Bacilli</taxon>
        <taxon>Bacillales</taxon>
        <taxon>Bacillaceae</taxon>
        <taxon>Bacillus</taxon>
        <taxon>Bacillus cereus group</taxon>
    </lineage>
</organism>
<dbReference type="Proteomes" id="UP000190696">
    <property type="component" value="Unassembled WGS sequence"/>
</dbReference>
<name>A0A1S9SYW2_BACMY</name>
<proteinExistence type="predicted"/>
<dbReference type="AlphaFoldDB" id="A0A1S9SYW2"/>
<accession>A0A1S9SYW2</accession>